<evidence type="ECO:0000256" key="1">
    <source>
        <dbReference type="ARBA" id="ARBA00006383"/>
    </source>
</evidence>
<organism evidence="5 6">
    <name type="scientific">Paractinoplanes abujensis</name>
    <dbReference type="NCBI Taxonomy" id="882441"/>
    <lineage>
        <taxon>Bacteria</taxon>
        <taxon>Bacillati</taxon>
        <taxon>Actinomycetota</taxon>
        <taxon>Actinomycetes</taxon>
        <taxon>Micromonosporales</taxon>
        <taxon>Micromonosporaceae</taxon>
        <taxon>Paractinoplanes</taxon>
    </lineage>
</organism>
<dbReference type="RefSeq" id="WP_184952198.1">
    <property type="nucleotide sequence ID" value="NZ_BOMC01000056.1"/>
</dbReference>
<comment type="similarity">
    <text evidence="1 4">Belongs to the antibiotic N-acetyltransferase family.</text>
</comment>
<dbReference type="AlphaFoldDB" id="A0A7W7CUF9"/>
<dbReference type="InterPro" id="IPR003679">
    <property type="entry name" value="Amioglycoside_AcTrfase"/>
</dbReference>
<evidence type="ECO:0000313" key="6">
    <source>
        <dbReference type="Proteomes" id="UP000542742"/>
    </source>
</evidence>
<protein>
    <recommendedName>
        <fullName evidence="4">Aminoglycoside N(3)-acetyltransferase</fullName>
        <ecNumber evidence="4">2.3.1.-</ecNumber>
    </recommendedName>
</protein>
<keyword evidence="3 4" id="KW-0012">Acyltransferase</keyword>
<evidence type="ECO:0000256" key="3">
    <source>
        <dbReference type="ARBA" id="ARBA00023315"/>
    </source>
</evidence>
<gene>
    <name evidence="5" type="ORF">BKA14_003753</name>
</gene>
<reference evidence="5 6" key="1">
    <citation type="submission" date="2020-08" db="EMBL/GenBank/DDBJ databases">
        <title>Sequencing the genomes of 1000 actinobacteria strains.</title>
        <authorList>
            <person name="Klenk H.-P."/>
        </authorList>
    </citation>
    <scope>NUCLEOTIDE SEQUENCE [LARGE SCALE GENOMIC DNA]</scope>
    <source>
        <strain evidence="5 6">DSM 45518</strain>
    </source>
</reference>
<dbReference type="Pfam" id="PF02522">
    <property type="entry name" value="Antibiotic_NAT"/>
    <property type="match status" value="1"/>
</dbReference>
<evidence type="ECO:0000256" key="4">
    <source>
        <dbReference type="RuleBase" id="RU365031"/>
    </source>
</evidence>
<dbReference type="PANTHER" id="PTHR11104">
    <property type="entry name" value="AMINOGLYCOSIDE N3-ACETYLTRANSFERASE"/>
    <property type="match status" value="1"/>
</dbReference>
<evidence type="ECO:0000313" key="5">
    <source>
        <dbReference type="EMBL" id="MBB4693605.1"/>
    </source>
</evidence>
<accession>A0A7W7CUF9</accession>
<keyword evidence="2 4" id="KW-0808">Transferase</keyword>
<keyword evidence="4" id="KW-0046">Antibiotic resistance</keyword>
<keyword evidence="6" id="KW-1185">Reference proteome</keyword>
<sequence length="262" mass="27555">MTQALPHTVDTLAADLRALGLSAGDMVLVHSSIRAVGPVAGGVQAVVEALLDVLGPAGTLIVPTHTPANSDPAEWSNPPVPEAWWPVLRGQSPGFDPARTPSQWMGVLPEVVRAWPGAVRSAHPHVSFAAVGAQAVAVTEQHPVEDGLGERSPLGALYRAYGKVLLLGCGHGSNTSLHLAECRRARPVPAEHGAAVRLPSGGSRWVTWTAPEADSSDFEQLGAAYEAGNDVRVGRVGNAETRLMAQRPLVDFATAWLDEHRS</sequence>
<dbReference type="EMBL" id="JACHMF010000001">
    <property type="protein sequence ID" value="MBB4693605.1"/>
    <property type="molecule type" value="Genomic_DNA"/>
</dbReference>
<dbReference type="Proteomes" id="UP000542742">
    <property type="component" value="Unassembled WGS sequence"/>
</dbReference>
<dbReference type="EC" id="2.3.1.-" evidence="4"/>
<proteinExistence type="inferred from homology"/>
<evidence type="ECO:0000256" key="2">
    <source>
        <dbReference type="ARBA" id="ARBA00022679"/>
    </source>
</evidence>
<dbReference type="GO" id="GO:0046677">
    <property type="term" value="P:response to antibiotic"/>
    <property type="evidence" value="ECO:0007669"/>
    <property type="project" value="UniProtKB-KW"/>
</dbReference>
<dbReference type="InterPro" id="IPR028345">
    <property type="entry name" value="Antibiotic_NAT-like"/>
</dbReference>
<comment type="catalytic activity">
    <reaction evidence="4">
        <text>a 2-deoxystreptamine antibiotic + acetyl-CoA = an N(3)-acetyl-2-deoxystreptamine antibiotic + CoA + H(+)</text>
        <dbReference type="Rhea" id="RHEA:12665"/>
        <dbReference type="ChEBI" id="CHEBI:15378"/>
        <dbReference type="ChEBI" id="CHEBI:57287"/>
        <dbReference type="ChEBI" id="CHEBI:57288"/>
        <dbReference type="ChEBI" id="CHEBI:57921"/>
        <dbReference type="ChEBI" id="CHEBI:77452"/>
        <dbReference type="EC" id="2.3.1.81"/>
    </reaction>
</comment>
<dbReference type="PANTHER" id="PTHR11104:SF0">
    <property type="entry name" value="SPBETA PROPHAGE-DERIVED AMINOGLYCOSIDE N(3')-ACETYLTRANSFERASE-LIKE PROTEIN YOKD"/>
    <property type="match status" value="1"/>
</dbReference>
<comment type="caution">
    <text evidence="5">The sequence shown here is derived from an EMBL/GenBank/DDBJ whole genome shotgun (WGS) entry which is preliminary data.</text>
</comment>
<dbReference type="GO" id="GO:0046353">
    <property type="term" value="F:aminoglycoside 3-N-acetyltransferase activity"/>
    <property type="evidence" value="ECO:0007669"/>
    <property type="project" value="UniProtKB-EC"/>
</dbReference>
<dbReference type="SUPFAM" id="SSF110710">
    <property type="entry name" value="TTHA0583/YokD-like"/>
    <property type="match status" value="1"/>
</dbReference>
<name>A0A7W7CUF9_9ACTN</name>